<keyword evidence="2" id="KW-1185">Reference proteome</keyword>
<protein>
    <submittedName>
        <fullName evidence="1">Uncharacterized protein</fullName>
    </submittedName>
</protein>
<accession>A0ACC0CIZ7</accession>
<reference evidence="1 2" key="1">
    <citation type="journal article" date="2022" name="New Phytol.">
        <title>Ecological generalism drives hyperdiversity of secondary metabolite gene clusters in xylarialean endophytes.</title>
        <authorList>
            <person name="Franco M.E.E."/>
            <person name="Wisecaver J.H."/>
            <person name="Arnold A.E."/>
            <person name="Ju Y.M."/>
            <person name="Slot J.C."/>
            <person name="Ahrendt S."/>
            <person name="Moore L.P."/>
            <person name="Eastman K.E."/>
            <person name="Scott K."/>
            <person name="Konkel Z."/>
            <person name="Mondo S.J."/>
            <person name="Kuo A."/>
            <person name="Hayes R.D."/>
            <person name="Haridas S."/>
            <person name="Andreopoulos B."/>
            <person name="Riley R."/>
            <person name="LaButti K."/>
            <person name="Pangilinan J."/>
            <person name="Lipzen A."/>
            <person name="Amirebrahimi M."/>
            <person name="Yan J."/>
            <person name="Adam C."/>
            <person name="Keymanesh K."/>
            <person name="Ng V."/>
            <person name="Louie K."/>
            <person name="Northen T."/>
            <person name="Drula E."/>
            <person name="Henrissat B."/>
            <person name="Hsieh H.M."/>
            <person name="Youens-Clark K."/>
            <person name="Lutzoni F."/>
            <person name="Miadlikowska J."/>
            <person name="Eastwood D.C."/>
            <person name="Hamelin R.C."/>
            <person name="Grigoriev I.V."/>
            <person name="U'Ren J.M."/>
        </authorList>
    </citation>
    <scope>NUCLEOTIDE SEQUENCE [LARGE SCALE GENOMIC DNA]</scope>
    <source>
        <strain evidence="1 2">ER1909</strain>
    </source>
</reference>
<sequence>MPSSDQYSPSPPERASLMEDNADQRSLVSRVSSEASSYSSTGRPQVQELQVDSQETQQRWEADYHNTPAGSIQMDRLSASQTRVPSTDHKKTSEIRKPSPFFRWWWQEIACGLVALASFTAEVVILQRYDGKPIESWPSTVLTLNGMVAILATLCRAGFMLAVAACMSQARWNSFSGRDDQKYHRLGDFQVFDEASRGSWGSLKLIWRFKLFHISCLGALLTIFSLAFSAFSQQLITTQIVMIPNQRPDHLGAVANGKWVDQVAGISNSWYPLSATRLAMYDGFMAPNIDIPQVTCPTGNCTWPTVPTVGVCGSCVDLTEEIEIIRSPSELCIVTMPSGVSLRGYCNSIDWMTVFTLSPGSGRAFNSTHPNTPKPDAPNVIGQFSVLGLPASVTPGATLNESRAAECGIWYCLQARNVSVELGKLKDETVDIWSEAIEIASAPYSGNVTFTNIPPAFNVGDEDVYGMAAMQMYAMKQYLNTTIVGNVSADGVVGVVASSNDYADAVFNNFDNLDAWMERLARSMTNNVRQNSTGVTDMSRYQGTAFANQAIYVVRWDWISYPAALILLSAIYIIVEMARTTYNKSPPWKSDPLLPICINIEDEVREKAVTGMDVPDGVKGKIGEYRARLRSSSGGLLSFDLHEENLRDG</sequence>
<dbReference type="Proteomes" id="UP001497680">
    <property type="component" value="Unassembled WGS sequence"/>
</dbReference>
<dbReference type="EMBL" id="MU394455">
    <property type="protein sequence ID" value="KAI6080321.1"/>
    <property type="molecule type" value="Genomic_DNA"/>
</dbReference>
<evidence type="ECO:0000313" key="2">
    <source>
        <dbReference type="Proteomes" id="UP001497680"/>
    </source>
</evidence>
<name>A0ACC0CIZ7_9PEZI</name>
<comment type="caution">
    <text evidence="1">The sequence shown here is derived from an EMBL/GenBank/DDBJ whole genome shotgun (WGS) entry which is preliminary data.</text>
</comment>
<proteinExistence type="predicted"/>
<gene>
    <name evidence="1" type="ORF">F4821DRAFT_251760</name>
</gene>
<evidence type="ECO:0000313" key="1">
    <source>
        <dbReference type="EMBL" id="KAI6080321.1"/>
    </source>
</evidence>
<organism evidence="1 2">
    <name type="scientific">Hypoxylon rubiginosum</name>
    <dbReference type="NCBI Taxonomy" id="110542"/>
    <lineage>
        <taxon>Eukaryota</taxon>
        <taxon>Fungi</taxon>
        <taxon>Dikarya</taxon>
        <taxon>Ascomycota</taxon>
        <taxon>Pezizomycotina</taxon>
        <taxon>Sordariomycetes</taxon>
        <taxon>Xylariomycetidae</taxon>
        <taxon>Xylariales</taxon>
        <taxon>Hypoxylaceae</taxon>
        <taxon>Hypoxylon</taxon>
    </lineage>
</organism>